<evidence type="ECO:0000256" key="1">
    <source>
        <dbReference type="ARBA" id="ARBA00009353"/>
    </source>
</evidence>
<proteinExistence type="inferred from homology"/>
<dbReference type="EMBL" id="FQUY01000014">
    <property type="protein sequence ID" value="SHF18709.1"/>
    <property type="molecule type" value="Genomic_DNA"/>
</dbReference>
<sequence>MNVLITGGTGFVGTTLVKQLMQQNHRVIIGLRRDKQIRGNISYTKIPAAGELFSEEIIGRADAVINLAGHNIAAGRWTAEVKNLILNSRVQLTRQLVKSIERNRAANQPYPKVLLNASAVGYYGQHPSATFDEESPNGEGFLAGVCRAWEQEARQAEDLGVRVARFRFGIVLGPGGGVLERIKMPYRFGMGGYIGDGKQWVSWIHIEDLVHVLILALTDERFRGAFNLCSPRPVTMAELDRHLARALGKTSWTRLPGFVARTLLGEMADELLLNGQRVVPKRLIEMQVPFKYPDIASALAASV</sequence>
<feature type="domain" description="DUF1731" evidence="3">
    <location>
        <begin position="255"/>
        <end position="301"/>
    </location>
</feature>
<dbReference type="Pfam" id="PF08338">
    <property type="entry name" value="DUF1731"/>
    <property type="match status" value="1"/>
</dbReference>
<dbReference type="InterPro" id="IPR010099">
    <property type="entry name" value="SDR39U1"/>
</dbReference>
<dbReference type="PANTHER" id="PTHR11092:SF0">
    <property type="entry name" value="EPIMERASE FAMILY PROTEIN SDR39U1"/>
    <property type="match status" value="1"/>
</dbReference>
<dbReference type="OrthoDB" id="9801773at2"/>
<dbReference type="InterPro" id="IPR036291">
    <property type="entry name" value="NAD(P)-bd_dom_sf"/>
</dbReference>
<name>A0A1M4ZKX6_9FIRM</name>
<accession>A0A1M4ZKX6</accession>
<dbReference type="Proteomes" id="UP000184148">
    <property type="component" value="Unassembled WGS sequence"/>
</dbReference>
<dbReference type="Pfam" id="PF01370">
    <property type="entry name" value="Epimerase"/>
    <property type="match status" value="1"/>
</dbReference>
<protein>
    <recommendedName>
        <fullName evidence="6">TIGR01777 family protein</fullName>
    </recommendedName>
</protein>
<dbReference type="NCBIfam" id="TIGR01777">
    <property type="entry name" value="yfcH"/>
    <property type="match status" value="1"/>
</dbReference>
<evidence type="ECO:0000259" key="2">
    <source>
        <dbReference type="Pfam" id="PF01370"/>
    </source>
</evidence>
<dbReference type="STRING" id="1121429.SAMN02745133_02014"/>
<evidence type="ECO:0008006" key="6">
    <source>
        <dbReference type="Google" id="ProtNLM"/>
    </source>
</evidence>
<dbReference type="AlphaFoldDB" id="A0A1M4ZKX6"/>
<evidence type="ECO:0000259" key="3">
    <source>
        <dbReference type="Pfam" id="PF08338"/>
    </source>
</evidence>
<dbReference type="RefSeq" id="WP_073239265.1">
    <property type="nucleotide sequence ID" value="NZ_FQUY01000014.1"/>
</dbReference>
<gene>
    <name evidence="4" type="ORF">SAMN02745133_02014</name>
</gene>
<dbReference type="SUPFAM" id="SSF51735">
    <property type="entry name" value="NAD(P)-binding Rossmann-fold domains"/>
    <property type="match status" value="1"/>
</dbReference>
<evidence type="ECO:0000313" key="4">
    <source>
        <dbReference type="EMBL" id="SHF18709.1"/>
    </source>
</evidence>
<evidence type="ECO:0000313" key="5">
    <source>
        <dbReference type="Proteomes" id="UP000184148"/>
    </source>
</evidence>
<feature type="domain" description="NAD-dependent epimerase/dehydratase" evidence="2">
    <location>
        <begin position="3"/>
        <end position="227"/>
    </location>
</feature>
<keyword evidence="5" id="KW-1185">Reference proteome</keyword>
<dbReference type="InterPro" id="IPR013549">
    <property type="entry name" value="DUF1731"/>
</dbReference>
<dbReference type="PANTHER" id="PTHR11092">
    <property type="entry name" value="SUGAR NUCLEOTIDE EPIMERASE RELATED"/>
    <property type="match status" value="1"/>
</dbReference>
<dbReference type="InterPro" id="IPR001509">
    <property type="entry name" value="Epimerase_deHydtase"/>
</dbReference>
<dbReference type="Gene3D" id="3.40.50.720">
    <property type="entry name" value="NAD(P)-binding Rossmann-like Domain"/>
    <property type="match status" value="1"/>
</dbReference>
<reference evidence="5" key="1">
    <citation type="submission" date="2016-11" db="EMBL/GenBank/DDBJ databases">
        <authorList>
            <person name="Varghese N."/>
            <person name="Submissions S."/>
        </authorList>
    </citation>
    <scope>NUCLEOTIDE SEQUENCE [LARGE SCALE GENOMIC DNA]</scope>
    <source>
        <strain evidence="5">DSM 12395</strain>
    </source>
</reference>
<organism evidence="4 5">
    <name type="scientific">Desulforamulus putei DSM 12395</name>
    <dbReference type="NCBI Taxonomy" id="1121429"/>
    <lineage>
        <taxon>Bacteria</taxon>
        <taxon>Bacillati</taxon>
        <taxon>Bacillota</taxon>
        <taxon>Clostridia</taxon>
        <taxon>Eubacteriales</taxon>
        <taxon>Peptococcaceae</taxon>
        <taxon>Desulforamulus</taxon>
    </lineage>
</organism>
<comment type="similarity">
    <text evidence="1">Belongs to the NAD(P)-dependent epimerase/dehydratase family. SDR39U1 subfamily.</text>
</comment>